<feature type="repeat" description="ANK" evidence="7">
    <location>
        <begin position="262"/>
        <end position="294"/>
    </location>
</feature>
<organism evidence="11 12">
    <name type="scientific">Aspergillus pseudoustus</name>
    <dbReference type="NCBI Taxonomy" id="1810923"/>
    <lineage>
        <taxon>Eukaryota</taxon>
        <taxon>Fungi</taxon>
        <taxon>Dikarya</taxon>
        <taxon>Ascomycota</taxon>
        <taxon>Pezizomycotina</taxon>
        <taxon>Eurotiomycetes</taxon>
        <taxon>Eurotiomycetidae</taxon>
        <taxon>Eurotiales</taxon>
        <taxon>Aspergillaceae</taxon>
        <taxon>Aspergillus</taxon>
        <taxon>Aspergillus subgen. Nidulantes</taxon>
    </lineage>
</organism>
<keyword evidence="5" id="KW-0183">Conidiation</keyword>
<evidence type="ECO:0000256" key="2">
    <source>
        <dbReference type="ARBA" id="ARBA00022737"/>
    </source>
</evidence>
<evidence type="ECO:0000256" key="4">
    <source>
        <dbReference type="ARBA" id="ARBA00023043"/>
    </source>
</evidence>
<sequence>MMAAVDFSNVYSATYSSVPVFELKIGTESVMRRRSDDWINATHILKMAGFDKPARTRILEREVQKGVHEKVQGGYGKYQGTWIPLPEGRMLAERNNIIDKLRPIFDFVAGDRSPPPAPKHTSAASKPRAPKASNRKVANEEAFAAVKPHRSMGPPSFHHEQYEINAGFDEDESIEQTTLESSSMIADEELISMSHNGTYSSRKRKRGMNDVAAMSLSEQEHILYGDQLLDYFMTVGDAPEATRIPPPQPPANFQVDRPIDDSGNTALHWACAMGDLEIVQNLLRRGADIKALSGAEETPLVRAILFTNNYEKRTFPALLDLLLDTISFRDWFGATLFHHIAQTTKSKGKWKSSRYYCEVTLERLRTTFTPEEVDLLLSCQDSNGDTAILIAARNGVFRLVDVLLSRCPRAGDLVNKRGETASSIMQRAHPLERDIPPAPSSITMGNDQLDGEIGLPNNAEPQSITLPHDVSPAAAQLLSRIGVVMAEANKKLAVNYGGAKASQQDSDDVANPEALYEQLELDRQKIQKQIDALIAKEAAEESSDAQLGRYEQLRNSYESLLEQIQRTRLKEHLASTAVASQPLAPLSTEQAKLIASFQAARTLCHEQKTRRMAVKELTQQRADAGVSTKFDVHRKLVALATGLKEEELDPMAAELAETLEFDRMNGKGAGPESPETDQKEGAIRFSGPIVSVDA</sequence>
<keyword evidence="2" id="KW-0677">Repeat</keyword>
<dbReference type="PANTHER" id="PTHR43828">
    <property type="entry name" value="ASPARAGINASE"/>
    <property type="match status" value="1"/>
</dbReference>
<protein>
    <recommendedName>
        <fullName evidence="1">Cell pattern formation-associated protein stuA</fullName>
    </recommendedName>
    <alternativeName>
        <fullName evidence="6">Stunted protein A</fullName>
    </alternativeName>
</protein>
<comment type="caution">
    <text evidence="11">The sequence shown here is derived from an EMBL/GenBank/DDBJ whole genome shotgun (WGS) entry which is preliminary data.</text>
</comment>
<feature type="coiled-coil region" evidence="8">
    <location>
        <begin position="516"/>
        <end position="570"/>
    </location>
</feature>
<feature type="region of interest" description="Disordered" evidence="9">
    <location>
        <begin position="663"/>
        <end position="694"/>
    </location>
</feature>
<evidence type="ECO:0000313" key="12">
    <source>
        <dbReference type="Proteomes" id="UP001610446"/>
    </source>
</evidence>
<gene>
    <name evidence="11" type="ORF">BJY01DRAFT_126547</name>
</gene>
<dbReference type="Pfam" id="PF04383">
    <property type="entry name" value="KilA-N"/>
    <property type="match status" value="1"/>
</dbReference>
<evidence type="ECO:0000256" key="9">
    <source>
        <dbReference type="SAM" id="MobiDB-lite"/>
    </source>
</evidence>
<dbReference type="InterPro" id="IPR051642">
    <property type="entry name" value="SWI6-like"/>
</dbReference>
<dbReference type="SMART" id="SM00248">
    <property type="entry name" value="ANK"/>
    <property type="match status" value="2"/>
</dbReference>
<dbReference type="InterPro" id="IPR036770">
    <property type="entry name" value="Ankyrin_rpt-contain_sf"/>
</dbReference>
<dbReference type="InterPro" id="IPR036887">
    <property type="entry name" value="HTH_APSES_sf"/>
</dbReference>
<dbReference type="InterPro" id="IPR002110">
    <property type="entry name" value="Ankyrin_rpt"/>
</dbReference>
<keyword evidence="3" id="KW-0749">Sporulation</keyword>
<keyword evidence="12" id="KW-1185">Reference proteome</keyword>
<keyword evidence="8" id="KW-0175">Coiled coil</keyword>
<evidence type="ECO:0000256" key="3">
    <source>
        <dbReference type="ARBA" id="ARBA00022969"/>
    </source>
</evidence>
<keyword evidence="4 7" id="KW-0040">ANK repeat</keyword>
<evidence type="ECO:0000256" key="1">
    <source>
        <dbReference type="ARBA" id="ARBA00019309"/>
    </source>
</evidence>
<dbReference type="Pfam" id="PF00023">
    <property type="entry name" value="Ank"/>
    <property type="match status" value="1"/>
</dbReference>
<dbReference type="SUPFAM" id="SSF48403">
    <property type="entry name" value="Ankyrin repeat"/>
    <property type="match status" value="1"/>
</dbReference>
<dbReference type="PANTHER" id="PTHR43828:SF15">
    <property type="entry name" value="TRANSCRIPTION FACTOR MBP1"/>
    <property type="match status" value="1"/>
</dbReference>
<dbReference type="PROSITE" id="PS51299">
    <property type="entry name" value="HTH_APSES"/>
    <property type="match status" value="1"/>
</dbReference>
<dbReference type="InterPro" id="IPR018004">
    <property type="entry name" value="KilA/APSES_HTH"/>
</dbReference>
<dbReference type="Gene3D" id="1.25.40.20">
    <property type="entry name" value="Ankyrin repeat-containing domain"/>
    <property type="match status" value="1"/>
</dbReference>
<proteinExistence type="predicted"/>
<dbReference type="PROSITE" id="PS50297">
    <property type="entry name" value="ANK_REP_REGION"/>
    <property type="match status" value="1"/>
</dbReference>
<evidence type="ECO:0000259" key="10">
    <source>
        <dbReference type="PROSITE" id="PS51299"/>
    </source>
</evidence>
<evidence type="ECO:0000313" key="11">
    <source>
        <dbReference type="EMBL" id="KAL2829098.1"/>
    </source>
</evidence>
<evidence type="ECO:0000256" key="5">
    <source>
        <dbReference type="ARBA" id="ARBA00023321"/>
    </source>
</evidence>
<reference evidence="11 12" key="1">
    <citation type="submission" date="2024-07" db="EMBL/GenBank/DDBJ databases">
        <title>Section-level genome sequencing and comparative genomics of Aspergillus sections Usti and Cavernicolus.</title>
        <authorList>
            <consortium name="Lawrence Berkeley National Laboratory"/>
            <person name="Nybo J.L."/>
            <person name="Vesth T.C."/>
            <person name="Theobald S."/>
            <person name="Frisvad J.C."/>
            <person name="Larsen T.O."/>
            <person name="Kjaerboelling I."/>
            <person name="Rothschild-Mancinelli K."/>
            <person name="Lyhne E.K."/>
            <person name="Kogle M.E."/>
            <person name="Barry K."/>
            <person name="Clum A."/>
            <person name="Na H."/>
            <person name="Ledsgaard L."/>
            <person name="Lin J."/>
            <person name="Lipzen A."/>
            <person name="Kuo A."/>
            <person name="Riley R."/>
            <person name="Mondo S."/>
            <person name="Labutti K."/>
            <person name="Haridas S."/>
            <person name="Pangalinan J."/>
            <person name="Salamov A.A."/>
            <person name="Simmons B.A."/>
            <person name="Magnuson J.K."/>
            <person name="Chen J."/>
            <person name="Drula E."/>
            <person name="Henrissat B."/>
            <person name="Wiebenga A."/>
            <person name="Lubbers R.J."/>
            <person name="Gomes A.C."/>
            <person name="Makela M.R."/>
            <person name="Stajich J."/>
            <person name="Grigoriev I.V."/>
            <person name="Mortensen U.H."/>
            <person name="De Vries R.P."/>
            <person name="Baker S.E."/>
            <person name="Andersen M.R."/>
        </authorList>
    </citation>
    <scope>NUCLEOTIDE SEQUENCE [LARGE SCALE GENOMIC DNA]</scope>
    <source>
        <strain evidence="11 12">CBS 123904</strain>
    </source>
</reference>
<evidence type="ECO:0000256" key="7">
    <source>
        <dbReference type="PROSITE-ProRule" id="PRU00023"/>
    </source>
</evidence>
<evidence type="ECO:0000256" key="8">
    <source>
        <dbReference type="SAM" id="Coils"/>
    </source>
</evidence>
<dbReference type="SUPFAM" id="SSF54616">
    <property type="entry name" value="DNA-binding domain of Mlu1-box binding protein MBP1"/>
    <property type="match status" value="1"/>
</dbReference>
<name>A0ABR4IMV8_9EURO</name>
<accession>A0ABR4IMV8</accession>
<dbReference type="InterPro" id="IPR003163">
    <property type="entry name" value="Tscrpt_reg_HTH_APSES-type"/>
</dbReference>
<feature type="region of interest" description="Disordered" evidence="9">
    <location>
        <begin position="109"/>
        <end position="138"/>
    </location>
</feature>
<feature type="domain" description="HTH APSES-type" evidence="10">
    <location>
        <begin position="10"/>
        <end position="116"/>
    </location>
</feature>
<feature type="compositionally biased region" description="Low complexity" evidence="9">
    <location>
        <begin position="122"/>
        <end position="132"/>
    </location>
</feature>
<dbReference type="PROSITE" id="PS50088">
    <property type="entry name" value="ANK_REPEAT"/>
    <property type="match status" value="1"/>
</dbReference>
<dbReference type="EMBL" id="JBFXLU010000343">
    <property type="protein sequence ID" value="KAL2829098.1"/>
    <property type="molecule type" value="Genomic_DNA"/>
</dbReference>
<evidence type="ECO:0000256" key="6">
    <source>
        <dbReference type="ARBA" id="ARBA00031907"/>
    </source>
</evidence>
<dbReference type="Proteomes" id="UP001610446">
    <property type="component" value="Unassembled WGS sequence"/>
</dbReference>
<dbReference type="Gene3D" id="3.10.260.10">
    <property type="entry name" value="Transcription regulator HTH, APSES-type DNA-binding domain"/>
    <property type="match status" value="1"/>
</dbReference>
<dbReference type="SMART" id="SM01252">
    <property type="entry name" value="KilA-N"/>
    <property type="match status" value="1"/>
</dbReference>